<comment type="caution">
    <text evidence="2">The sequence shown here is derived from an EMBL/GenBank/DDBJ whole genome shotgun (WGS) entry which is preliminary data.</text>
</comment>
<evidence type="ECO:0000313" key="3">
    <source>
        <dbReference type="Proteomes" id="UP001156398"/>
    </source>
</evidence>
<dbReference type="EMBL" id="JAAGKO020000039">
    <property type="protein sequence ID" value="MDI5965684.1"/>
    <property type="molecule type" value="Genomic_DNA"/>
</dbReference>
<protein>
    <submittedName>
        <fullName evidence="2">Uncharacterized protein</fullName>
    </submittedName>
</protein>
<evidence type="ECO:0000256" key="1">
    <source>
        <dbReference type="SAM" id="MobiDB-lite"/>
    </source>
</evidence>
<gene>
    <name evidence="2" type="ORF">POF43_023660</name>
</gene>
<feature type="compositionally biased region" description="Gly residues" evidence="1">
    <location>
        <begin position="1"/>
        <end position="10"/>
    </location>
</feature>
<accession>A0ABT6W4K7</accession>
<feature type="region of interest" description="Disordered" evidence="1">
    <location>
        <begin position="1"/>
        <end position="20"/>
    </location>
</feature>
<organism evidence="2 3">
    <name type="scientific">Streptantibioticus silvisoli</name>
    <dbReference type="NCBI Taxonomy" id="2705255"/>
    <lineage>
        <taxon>Bacteria</taxon>
        <taxon>Bacillati</taxon>
        <taxon>Actinomycetota</taxon>
        <taxon>Actinomycetes</taxon>
        <taxon>Kitasatosporales</taxon>
        <taxon>Streptomycetaceae</taxon>
        <taxon>Streptantibioticus</taxon>
    </lineage>
</organism>
<dbReference type="RefSeq" id="WP_271324361.1">
    <property type="nucleotide sequence ID" value="NZ_JAAGKO020000039.1"/>
</dbReference>
<dbReference type="Proteomes" id="UP001156398">
    <property type="component" value="Unassembled WGS sequence"/>
</dbReference>
<proteinExistence type="predicted"/>
<name>A0ABT6W4K7_9ACTN</name>
<keyword evidence="3" id="KW-1185">Reference proteome</keyword>
<reference evidence="2 3" key="1">
    <citation type="submission" date="2023-05" db="EMBL/GenBank/DDBJ databases">
        <title>Streptantibioticus silvisoli sp. nov., acidotolerant actinomycetes 1 from pine litter.</title>
        <authorList>
            <person name="Swiecimska M."/>
            <person name="Golinska P."/>
            <person name="Sangal V."/>
            <person name="Wachnowicz B."/>
            <person name="Goodfellow M."/>
        </authorList>
    </citation>
    <scope>NUCLEOTIDE SEQUENCE [LARGE SCALE GENOMIC DNA]</scope>
    <source>
        <strain evidence="2 3">SL54</strain>
    </source>
</reference>
<sequence length="105" mass="10777">MRQSGLGGLTAGIPRTTPGSRPGCADVTVAYDNEGRTPIRSGRIVITMDVVDPLGIAWAPYRASAPLPVPIAAGARPAVTYDLCLAAWRVTPGTHLEAAGVALQG</sequence>
<evidence type="ECO:0000313" key="2">
    <source>
        <dbReference type="EMBL" id="MDI5965684.1"/>
    </source>
</evidence>